<dbReference type="Proteomes" id="UP001595764">
    <property type="component" value="Unassembled WGS sequence"/>
</dbReference>
<evidence type="ECO:0000313" key="2">
    <source>
        <dbReference type="Proteomes" id="UP001595764"/>
    </source>
</evidence>
<proteinExistence type="predicted"/>
<name>A0ABV7QMT4_9PSEU</name>
<comment type="caution">
    <text evidence="1">The sequence shown here is derived from an EMBL/GenBank/DDBJ whole genome shotgun (WGS) entry which is preliminary data.</text>
</comment>
<reference evidence="2" key="1">
    <citation type="journal article" date="2019" name="Int. J. Syst. Evol. Microbiol.">
        <title>The Global Catalogue of Microorganisms (GCM) 10K type strain sequencing project: providing services to taxonomists for standard genome sequencing and annotation.</title>
        <authorList>
            <consortium name="The Broad Institute Genomics Platform"/>
            <consortium name="The Broad Institute Genome Sequencing Center for Infectious Disease"/>
            <person name="Wu L."/>
            <person name="Ma J."/>
        </authorList>
    </citation>
    <scope>NUCLEOTIDE SEQUENCE [LARGE SCALE GENOMIC DNA]</scope>
    <source>
        <strain evidence="2">CGMCC 4.7682</strain>
    </source>
</reference>
<accession>A0ABV7QMT4</accession>
<sequence length="145" mass="15496">MNPDAVRGYLHGSPVNLYDNYPGSLNVSREVRELLMPHAPERCPEIVACTFAAASAEASTHMRHAGVRNQLPTGLRLAEGNYAENLAASGLLNLPGAVLLYQITNTPDLIVRSVHGAGLAVVGRFEHSPVAGLSVHILNPERSPK</sequence>
<organism evidence="1 2">
    <name type="scientific">Amycolatopsis halotolerans</name>
    <dbReference type="NCBI Taxonomy" id="330083"/>
    <lineage>
        <taxon>Bacteria</taxon>
        <taxon>Bacillati</taxon>
        <taxon>Actinomycetota</taxon>
        <taxon>Actinomycetes</taxon>
        <taxon>Pseudonocardiales</taxon>
        <taxon>Pseudonocardiaceae</taxon>
        <taxon>Amycolatopsis</taxon>
    </lineage>
</organism>
<evidence type="ECO:0000313" key="1">
    <source>
        <dbReference type="EMBL" id="MFC3513649.1"/>
    </source>
</evidence>
<dbReference type="RefSeq" id="WP_377869064.1">
    <property type="nucleotide sequence ID" value="NZ_JBHMAY010000011.1"/>
</dbReference>
<keyword evidence="2" id="KW-1185">Reference proteome</keyword>
<protein>
    <submittedName>
        <fullName evidence="1">Uncharacterized protein</fullName>
    </submittedName>
</protein>
<gene>
    <name evidence="1" type="ORF">ACFORO_26000</name>
</gene>
<dbReference type="EMBL" id="JBHRWI010000030">
    <property type="protein sequence ID" value="MFC3513649.1"/>
    <property type="molecule type" value="Genomic_DNA"/>
</dbReference>